<name>A0ABQ5TWP6_9GAMM</name>
<proteinExistence type="predicted"/>
<organism evidence="1 2">
    <name type="scientific">Methylophaga thalassica</name>
    <dbReference type="NCBI Taxonomy" id="40223"/>
    <lineage>
        <taxon>Bacteria</taxon>
        <taxon>Pseudomonadati</taxon>
        <taxon>Pseudomonadota</taxon>
        <taxon>Gammaproteobacteria</taxon>
        <taxon>Thiotrichales</taxon>
        <taxon>Piscirickettsiaceae</taxon>
        <taxon>Methylophaga</taxon>
    </lineage>
</organism>
<reference evidence="1" key="2">
    <citation type="submission" date="2023-01" db="EMBL/GenBank/DDBJ databases">
        <title>Draft genome sequence of Methylophaga thalassica strain NBRC 102424.</title>
        <authorList>
            <person name="Sun Q."/>
            <person name="Mori K."/>
        </authorList>
    </citation>
    <scope>NUCLEOTIDE SEQUENCE</scope>
    <source>
        <strain evidence="1">NBRC 102424</strain>
    </source>
</reference>
<evidence type="ECO:0000313" key="2">
    <source>
        <dbReference type="Proteomes" id="UP001161423"/>
    </source>
</evidence>
<keyword evidence="2" id="KW-1185">Reference proteome</keyword>
<sequence>MNIQKLLKGGSILENIAKCDRLTETAFIEYAENKAIETLTILQTNEGGYVLAVTLTWKDGLSVLETTRNTVREWVDFDRLAKHISEKYPRLTDIQVILNKEFVINQHMKLKGVKAVCFDSEYLQPEKQ</sequence>
<evidence type="ECO:0000313" key="1">
    <source>
        <dbReference type="EMBL" id="GLQ00592.1"/>
    </source>
</evidence>
<gene>
    <name evidence="1" type="ORF">GCM10007891_24450</name>
</gene>
<dbReference type="EMBL" id="BSND01000012">
    <property type="protein sequence ID" value="GLQ00592.1"/>
    <property type="molecule type" value="Genomic_DNA"/>
</dbReference>
<comment type="caution">
    <text evidence="1">The sequence shown here is derived from an EMBL/GenBank/DDBJ whole genome shotgun (WGS) entry which is preliminary data.</text>
</comment>
<protein>
    <submittedName>
        <fullName evidence="1">Uncharacterized protein</fullName>
    </submittedName>
</protein>
<reference evidence="1" key="1">
    <citation type="journal article" date="2014" name="Int. J. Syst. Evol. Microbiol.">
        <title>Complete genome of a new Firmicutes species belonging to the dominant human colonic microbiota ('Ruminococcus bicirculans') reveals two chromosomes and a selective capacity to utilize plant glucans.</title>
        <authorList>
            <consortium name="NISC Comparative Sequencing Program"/>
            <person name="Wegmann U."/>
            <person name="Louis P."/>
            <person name="Goesmann A."/>
            <person name="Henrissat B."/>
            <person name="Duncan S.H."/>
            <person name="Flint H.J."/>
        </authorList>
    </citation>
    <scope>NUCLEOTIDE SEQUENCE</scope>
    <source>
        <strain evidence="1">NBRC 102424</strain>
    </source>
</reference>
<dbReference type="RefSeq" id="WP_104935291.1">
    <property type="nucleotide sequence ID" value="NZ_BSND01000012.1"/>
</dbReference>
<dbReference type="Proteomes" id="UP001161423">
    <property type="component" value="Unassembled WGS sequence"/>
</dbReference>
<accession>A0ABQ5TWP6</accession>